<dbReference type="GO" id="GO:0005789">
    <property type="term" value="C:endoplasmic reticulum membrane"/>
    <property type="evidence" value="ECO:0007669"/>
    <property type="project" value="UniProtKB-SubCell"/>
</dbReference>
<evidence type="ECO:0000256" key="6">
    <source>
        <dbReference type="ARBA" id="ARBA00022723"/>
    </source>
</evidence>
<reference evidence="17" key="1">
    <citation type="submission" date="2025-08" db="UniProtKB">
        <authorList>
            <consortium name="RefSeq"/>
        </authorList>
    </citation>
    <scope>IDENTIFICATION</scope>
    <source>
        <tissue evidence="17">Gonads</tissue>
    </source>
</reference>
<protein>
    <submittedName>
        <fullName evidence="17">Cytochrome P450 2D17-like</fullName>
    </submittedName>
</protein>
<keyword evidence="10 13" id="KW-0408">Iron</keyword>
<keyword evidence="7" id="KW-0256">Endoplasmic reticulum</keyword>
<evidence type="ECO:0000256" key="4">
    <source>
        <dbReference type="ARBA" id="ARBA00010617"/>
    </source>
</evidence>
<dbReference type="GeneID" id="106175095"/>
<evidence type="ECO:0000256" key="9">
    <source>
        <dbReference type="ARBA" id="ARBA00023002"/>
    </source>
</evidence>
<evidence type="ECO:0000256" key="5">
    <source>
        <dbReference type="ARBA" id="ARBA00022617"/>
    </source>
</evidence>
<dbReference type="KEGG" id="lak:106175095"/>
<dbReference type="SUPFAM" id="SSF48264">
    <property type="entry name" value="Cytochrome P450"/>
    <property type="match status" value="1"/>
</dbReference>
<organism evidence="16 17">
    <name type="scientific">Lingula anatina</name>
    <name type="common">Brachiopod</name>
    <name type="synonym">Lingula unguis</name>
    <dbReference type="NCBI Taxonomy" id="7574"/>
    <lineage>
        <taxon>Eukaryota</taxon>
        <taxon>Metazoa</taxon>
        <taxon>Spiralia</taxon>
        <taxon>Lophotrochozoa</taxon>
        <taxon>Brachiopoda</taxon>
        <taxon>Linguliformea</taxon>
        <taxon>Lingulata</taxon>
        <taxon>Lingulida</taxon>
        <taxon>Linguloidea</taxon>
        <taxon>Lingulidae</taxon>
        <taxon>Lingula</taxon>
    </lineage>
</organism>
<evidence type="ECO:0000256" key="2">
    <source>
        <dbReference type="ARBA" id="ARBA00004174"/>
    </source>
</evidence>
<evidence type="ECO:0000256" key="12">
    <source>
        <dbReference type="ARBA" id="ARBA00023136"/>
    </source>
</evidence>
<dbReference type="GO" id="GO:0006082">
    <property type="term" value="P:organic acid metabolic process"/>
    <property type="evidence" value="ECO:0007669"/>
    <property type="project" value="TreeGrafter"/>
</dbReference>
<evidence type="ECO:0000256" key="13">
    <source>
        <dbReference type="PIRSR" id="PIRSR602401-1"/>
    </source>
</evidence>
<feature type="chain" id="PRO_5010346251" evidence="15">
    <location>
        <begin position="17"/>
        <end position="478"/>
    </location>
</feature>
<dbReference type="InterPro" id="IPR050182">
    <property type="entry name" value="Cytochrome_P450_fam2"/>
</dbReference>
<evidence type="ECO:0000256" key="8">
    <source>
        <dbReference type="ARBA" id="ARBA00022848"/>
    </source>
</evidence>
<dbReference type="InterPro" id="IPR002401">
    <property type="entry name" value="Cyt_P450_E_grp-I"/>
</dbReference>
<keyword evidence="5 13" id="KW-0349">Heme</keyword>
<dbReference type="STRING" id="7574.A0A1S3JPS4"/>
<accession>A0A1S3JPS4</accession>
<dbReference type="OrthoDB" id="6141508at2759"/>
<evidence type="ECO:0000256" key="14">
    <source>
        <dbReference type="RuleBase" id="RU000461"/>
    </source>
</evidence>
<dbReference type="GO" id="GO:0006805">
    <property type="term" value="P:xenobiotic metabolic process"/>
    <property type="evidence" value="ECO:0007669"/>
    <property type="project" value="TreeGrafter"/>
</dbReference>
<dbReference type="RefSeq" id="XP_013412375.1">
    <property type="nucleotide sequence ID" value="XM_013556921.1"/>
</dbReference>
<dbReference type="InterPro" id="IPR036396">
    <property type="entry name" value="Cyt_P450_sf"/>
</dbReference>
<keyword evidence="6 13" id="KW-0479">Metal-binding</keyword>
<dbReference type="GO" id="GO:0016712">
    <property type="term" value="F:oxidoreductase activity, acting on paired donors, with incorporation or reduction of molecular oxygen, reduced flavin or flavoprotein as one donor, and incorporation of one atom of oxygen"/>
    <property type="evidence" value="ECO:0007669"/>
    <property type="project" value="TreeGrafter"/>
</dbReference>
<dbReference type="GO" id="GO:0020037">
    <property type="term" value="F:heme binding"/>
    <property type="evidence" value="ECO:0007669"/>
    <property type="project" value="InterPro"/>
</dbReference>
<dbReference type="InterPro" id="IPR001128">
    <property type="entry name" value="Cyt_P450"/>
</dbReference>
<dbReference type="InterPro" id="IPR017972">
    <property type="entry name" value="Cyt_P450_CS"/>
</dbReference>
<dbReference type="Gene3D" id="1.10.630.10">
    <property type="entry name" value="Cytochrome P450"/>
    <property type="match status" value="1"/>
</dbReference>
<evidence type="ECO:0000256" key="1">
    <source>
        <dbReference type="ARBA" id="ARBA00001971"/>
    </source>
</evidence>
<feature type="binding site" description="axial binding residue" evidence="13">
    <location>
        <position position="414"/>
    </location>
    <ligand>
        <name>heme</name>
        <dbReference type="ChEBI" id="CHEBI:30413"/>
    </ligand>
    <ligandPart>
        <name>Fe</name>
        <dbReference type="ChEBI" id="CHEBI:18248"/>
    </ligandPart>
</feature>
<evidence type="ECO:0000313" key="17">
    <source>
        <dbReference type="RefSeq" id="XP_013412375.1"/>
    </source>
</evidence>
<dbReference type="AlphaFoldDB" id="A0A1S3JPS4"/>
<evidence type="ECO:0000256" key="11">
    <source>
        <dbReference type="ARBA" id="ARBA00023033"/>
    </source>
</evidence>
<feature type="signal peptide" evidence="15">
    <location>
        <begin position="1"/>
        <end position="16"/>
    </location>
</feature>
<dbReference type="InParanoid" id="A0A1S3JPS4"/>
<dbReference type="GO" id="GO:0005506">
    <property type="term" value="F:iron ion binding"/>
    <property type="evidence" value="ECO:0007669"/>
    <property type="project" value="InterPro"/>
</dbReference>
<comment type="similarity">
    <text evidence="4 14">Belongs to the cytochrome P450 family.</text>
</comment>
<comment type="cofactor">
    <cofactor evidence="1 13">
        <name>heme</name>
        <dbReference type="ChEBI" id="CHEBI:30413"/>
    </cofactor>
</comment>
<evidence type="ECO:0000256" key="15">
    <source>
        <dbReference type="SAM" id="SignalP"/>
    </source>
</evidence>
<evidence type="ECO:0000256" key="10">
    <source>
        <dbReference type="ARBA" id="ARBA00023004"/>
    </source>
</evidence>
<keyword evidence="11 14" id="KW-0503">Monooxygenase</keyword>
<proteinExistence type="inferred from homology"/>
<name>A0A1S3JPS4_LINAN</name>
<keyword evidence="15" id="KW-0732">Signal</keyword>
<dbReference type="Proteomes" id="UP000085678">
    <property type="component" value="Unplaced"/>
</dbReference>
<dbReference type="PRINTS" id="PR00463">
    <property type="entry name" value="EP450I"/>
</dbReference>
<keyword evidence="16" id="KW-1185">Reference proteome</keyword>
<evidence type="ECO:0000313" key="16">
    <source>
        <dbReference type="Proteomes" id="UP000085678"/>
    </source>
</evidence>
<gene>
    <name evidence="17" type="primary">LOC106175095</name>
</gene>
<dbReference type="FunFam" id="1.10.630.10:FF:000238">
    <property type="entry name" value="Cytochrome P450 2A6"/>
    <property type="match status" value="1"/>
</dbReference>
<sequence length="478" mass="53756">MLILFLLLWWQRDSKNVPPGPWGLPVVGVLPFLGRDPQLTMMQWAKRYGNVFSVRMGTKTAVILMNGYEAIREVFQKKGADCSGRARMPTFGYLGGRGILWSDASQTQRTQKEFAMKYLSKADIEFHTQKEIDALVQHIKDKNGEPFDFSCLISALASNIIGAILFGKRQDYDDPDFIGLIDSYHNALDLSAQASIENCFPFLGFLPQCKRGRNAWRTFANNFNWMMAHNRTGYRANATRGLADAFLHKSNLRGPDCQLLFSEDDTATNCRSLYFAGSETTSLTMTWGMLFLLSNRDAISKIQAEIDEMVGQERRPALADRPKLPFTCATLMEIQRCNYISPFSLPHKATNDVTANGHLIPKGTTILANHWSIFMNNELWGNPHAFQPERFLDECGRLKKIEQFIPFSVGPRSCPGEVLARQELFLVFTALLQGFSFRVPDGEALPDLHYPAPGMMIYLVTGKLPSNSESQGGSDDSM</sequence>
<keyword evidence="8" id="KW-0492">Microsome</keyword>
<dbReference type="PANTHER" id="PTHR24300:SF403">
    <property type="entry name" value="CYTOCHROME P450 306A1"/>
    <property type="match status" value="1"/>
</dbReference>
<evidence type="ECO:0000256" key="7">
    <source>
        <dbReference type="ARBA" id="ARBA00022824"/>
    </source>
</evidence>
<comment type="subcellular location">
    <subcellularLocation>
        <location evidence="3">Endoplasmic reticulum membrane</location>
        <topology evidence="3">Peripheral membrane protein</topology>
    </subcellularLocation>
    <subcellularLocation>
        <location evidence="2">Microsome membrane</location>
        <topology evidence="2">Peripheral membrane protein</topology>
    </subcellularLocation>
</comment>
<dbReference type="Pfam" id="PF00067">
    <property type="entry name" value="p450"/>
    <property type="match status" value="1"/>
</dbReference>
<keyword evidence="9 14" id="KW-0560">Oxidoreductase</keyword>
<dbReference type="PROSITE" id="PS00086">
    <property type="entry name" value="CYTOCHROME_P450"/>
    <property type="match status" value="1"/>
</dbReference>
<keyword evidence="12" id="KW-0472">Membrane</keyword>
<evidence type="ECO:0000256" key="3">
    <source>
        <dbReference type="ARBA" id="ARBA00004406"/>
    </source>
</evidence>
<dbReference type="PRINTS" id="PR00385">
    <property type="entry name" value="P450"/>
</dbReference>
<dbReference type="GO" id="GO:0008395">
    <property type="term" value="F:steroid hydroxylase activity"/>
    <property type="evidence" value="ECO:0007669"/>
    <property type="project" value="TreeGrafter"/>
</dbReference>
<dbReference type="PANTHER" id="PTHR24300">
    <property type="entry name" value="CYTOCHROME P450 508A4-RELATED"/>
    <property type="match status" value="1"/>
</dbReference>